<accession>A0A0F9IP02</accession>
<name>A0A0F9IP02_9ZZZZ</name>
<dbReference type="EMBL" id="LAZR01013524">
    <property type="protein sequence ID" value="KKM21559.1"/>
    <property type="molecule type" value="Genomic_DNA"/>
</dbReference>
<dbReference type="AlphaFoldDB" id="A0A0F9IP02"/>
<evidence type="ECO:0000313" key="1">
    <source>
        <dbReference type="EMBL" id="KKM21559.1"/>
    </source>
</evidence>
<sequence length="298" mass="30750">MTVNINFDLRQVNGSTIYLPPWEEGNDKWGNLALPDVYAIGTAQLYPTGTIYRKGLRTFIYSKCAASGYGTSGAGIIAGACMEPTAEILIKTDSVVSGAAGQNVIGVTTSDSVLVDAYAGGTIGIMQAAGGLTTVGRGSTYQIISNTAESGNVTYFTLDGNLVNVFGTGDDVVLAENPYAECRTNVNGNYHMTTGVNICTTIASGYLWLQTGGMNNLLIMMVAFEGAYPNGVPCYSVAGTPQIADTSDGVVGTATTSGIAHGNLQCIGHVYASTDIGGPGGTPADVSISPTVFLDIFN</sequence>
<reference evidence="1" key="1">
    <citation type="journal article" date="2015" name="Nature">
        <title>Complex archaea that bridge the gap between prokaryotes and eukaryotes.</title>
        <authorList>
            <person name="Spang A."/>
            <person name="Saw J.H."/>
            <person name="Jorgensen S.L."/>
            <person name="Zaremba-Niedzwiedzka K."/>
            <person name="Martijn J."/>
            <person name="Lind A.E."/>
            <person name="van Eijk R."/>
            <person name="Schleper C."/>
            <person name="Guy L."/>
            <person name="Ettema T.J."/>
        </authorList>
    </citation>
    <scope>NUCLEOTIDE SEQUENCE</scope>
</reference>
<proteinExistence type="predicted"/>
<comment type="caution">
    <text evidence="1">The sequence shown here is derived from an EMBL/GenBank/DDBJ whole genome shotgun (WGS) entry which is preliminary data.</text>
</comment>
<gene>
    <name evidence="1" type="ORF">LCGC14_1634250</name>
</gene>
<protein>
    <submittedName>
        <fullName evidence="1">Uncharacterized protein</fullName>
    </submittedName>
</protein>
<organism evidence="1">
    <name type="scientific">marine sediment metagenome</name>
    <dbReference type="NCBI Taxonomy" id="412755"/>
    <lineage>
        <taxon>unclassified sequences</taxon>
        <taxon>metagenomes</taxon>
        <taxon>ecological metagenomes</taxon>
    </lineage>
</organism>